<organism evidence="1 2">
    <name type="scientific">Blautia obeum</name>
    <dbReference type="NCBI Taxonomy" id="40520"/>
    <lineage>
        <taxon>Bacteria</taxon>
        <taxon>Bacillati</taxon>
        <taxon>Bacillota</taxon>
        <taxon>Clostridia</taxon>
        <taxon>Lachnospirales</taxon>
        <taxon>Lachnospiraceae</taxon>
        <taxon>Blautia</taxon>
    </lineage>
</organism>
<name>A0A411ZUK9_9FIRM</name>
<evidence type="ECO:0000313" key="1">
    <source>
        <dbReference type="EMBL" id="RGQ06511.1"/>
    </source>
</evidence>
<evidence type="ECO:0000313" key="2">
    <source>
        <dbReference type="Proteomes" id="UP000283585"/>
    </source>
</evidence>
<gene>
    <name evidence="1" type="ORF">DWZ12_04810</name>
</gene>
<dbReference type="AlphaFoldDB" id="A0A411ZUK9"/>
<reference evidence="1 2" key="1">
    <citation type="submission" date="2018-08" db="EMBL/GenBank/DDBJ databases">
        <title>A genome reference for cultivated species of the human gut microbiota.</title>
        <authorList>
            <person name="Zou Y."/>
            <person name="Xue W."/>
            <person name="Luo G."/>
        </authorList>
    </citation>
    <scope>NUCLEOTIDE SEQUENCE [LARGE SCALE GENOMIC DNA]</scope>
    <source>
        <strain evidence="1 2">AF29-2BH</strain>
    </source>
</reference>
<dbReference type="RefSeq" id="WP_118044453.1">
    <property type="nucleotide sequence ID" value="NZ_QRSS01000004.1"/>
</dbReference>
<comment type="caution">
    <text evidence="1">The sequence shown here is derived from an EMBL/GenBank/DDBJ whole genome shotgun (WGS) entry which is preliminary data.</text>
</comment>
<accession>A0A411ZUK9</accession>
<sequence length="103" mass="11462">MLIHTDYGAYIIAENVLGVGVHLSDKGEFNVVLYGSDGGRVLTTCKDRKDAEQIAFYFAHLIDEGKDEAGSVIGKNQYSRKGFNEAIKLIHDKKMRRAVAEML</sequence>
<dbReference type="Proteomes" id="UP000283585">
    <property type="component" value="Unassembled WGS sequence"/>
</dbReference>
<protein>
    <submittedName>
        <fullName evidence="1">Uncharacterized protein</fullName>
    </submittedName>
</protein>
<proteinExistence type="predicted"/>
<dbReference type="EMBL" id="QRSS01000004">
    <property type="protein sequence ID" value="RGQ06511.1"/>
    <property type="molecule type" value="Genomic_DNA"/>
</dbReference>